<feature type="compositionally biased region" description="Low complexity" evidence="1">
    <location>
        <begin position="730"/>
        <end position="740"/>
    </location>
</feature>
<feature type="region of interest" description="Disordered" evidence="1">
    <location>
        <begin position="354"/>
        <end position="545"/>
    </location>
</feature>
<dbReference type="PANTHER" id="PTHR23216:SF1">
    <property type="entry name" value="NUCLEOLAR AND COILED-BODY PHOSPHOPROTEIN 1"/>
    <property type="match status" value="1"/>
</dbReference>
<feature type="compositionally biased region" description="Basic and acidic residues" evidence="1">
    <location>
        <begin position="354"/>
        <end position="369"/>
    </location>
</feature>
<proteinExistence type="predicted"/>
<keyword evidence="2" id="KW-0812">Transmembrane</keyword>
<evidence type="ECO:0000259" key="3">
    <source>
        <dbReference type="SMART" id="SM00409"/>
    </source>
</evidence>
<dbReference type="GO" id="GO:0005730">
    <property type="term" value="C:nucleolus"/>
    <property type="evidence" value="ECO:0007669"/>
    <property type="project" value="InterPro"/>
</dbReference>
<feature type="region of interest" description="Disordered" evidence="1">
    <location>
        <begin position="932"/>
        <end position="1399"/>
    </location>
</feature>
<dbReference type="GO" id="GO:0005654">
    <property type="term" value="C:nucleoplasm"/>
    <property type="evidence" value="ECO:0007669"/>
    <property type="project" value="TreeGrafter"/>
</dbReference>
<feature type="compositionally biased region" description="Basic and acidic residues" evidence="1">
    <location>
        <begin position="879"/>
        <end position="896"/>
    </location>
</feature>
<keyword evidence="2" id="KW-0472">Membrane</keyword>
<feature type="compositionally biased region" description="Basic and acidic residues" evidence="1">
    <location>
        <begin position="951"/>
        <end position="965"/>
    </location>
</feature>
<dbReference type="InterPro" id="IPR001611">
    <property type="entry name" value="Leu-rich_rpt"/>
</dbReference>
<dbReference type="EMBL" id="JAHHUM010000539">
    <property type="protein sequence ID" value="KAK5619569.1"/>
    <property type="molecule type" value="Genomic_DNA"/>
</dbReference>
<feature type="compositionally biased region" description="Basic and acidic residues" evidence="1">
    <location>
        <begin position="1226"/>
        <end position="1240"/>
    </location>
</feature>
<protein>
    <recommendedName>
        <fullName evidence="3">Immunoglobulin domain-containing protein</fullName>
    </recommendedName>
</protein>
<evidence type="ECO:0000256" key="1">
    <source>
        <dbReference type="SAM" id="MobiDB-lite"/>
    </source>
</evidence>
<feature type="region of interest" description="Disordered" evidence="1">
    <location>
        <begin position="1737"/>
        <end position="1767"/>
    </location>
</feature>
<evidence type="ECO:0000256" key="2">
    <source>
        <dbReference type="SAM" id="Phobius"/>
    </source>
</evidence>
<feature type="region of interest" description="Disordered" evidence="1">
    <location>
        <begin position="794"/>
        <end position="915"/>
    </location>
</feature>
<feature type="region of interest" description="Disordered" evidence="1">
    <location>
        <begin position="1419"/>
        <end position="1473"/>
    </location>
</feature>
<feature type="domain" description="Immunoglobulin" evidence="3">
    <location>
        <begin position="102"/>
        <end position="171"/>
    </location>
</feature>
<feature type="region of interest" description="Disordered" evidence="1">
    <location>
        <begin position="597"/>
        <end position="757"/>
    </location>
</feature>
<feature type="compositionally biased region" description="Basic and acidic residues" evidence="1">
    <location>
        <begin position="1293"/>
        <end position="1310"/>
    </location>
</feature>
<feature type="compositionally biased region" description="Low complexity" evidence="1">
    <location>
        <begin position="1870"/>
        <end position="1883"/>
    </location>
</feature>
<feature type="compositionally biased region" description="Low complexity" evidence="1">
    <location>
        <begin position="1751"/>
        <end position="1762"/>
    </location>
</feature>
<feature type="region of interest" description="Disordered" evidence="1">
    <location>
        <begin position="2169"/>
        <end position="2190"/>
    </location>
</feature>
<evidence type="ECO:0000313" key="4">
    <source>
        <dbReference type="EMBL" id="KAK5619569.1"/>
    </source>
</evidence>
<dbReference type="InterPro" id="IPR013783">
    <property type="entry name" value="Ig-like_fold"/>
</dbReference>
<feature type="compositionally biased region" description="Basic and acidic residues" evidence="1">
    <location>
        <begin position="1363"/>
        <end position="1385"/>
    </location>
</feature>
<feature type="compositionally biased region" description="Polar residues" evidence="1">
    <location>
        <begin position="1582"/>
        <end position="1596"/>
    </location>
</feature>
<dbReference type="Proteomes" id="UP001311232">
    <property type="component" value="Unassembled WGS sequence"/>
</dbReference>
<feature type="compositionally biased region" description="Basic and acidic residues" evidence="1">
    <location>
        <begin position="1440"/>
        <end position="1449"/>
    </location>
</feature>
<feature type="compositionally biased region" description="Polar residues" evidence="1">
    <location>
        <begin position="1386"/>
        <end position="1399"/>
    </location>
</feature>
<feature type="compositionally biased region" description="Basic and acidic residues" evidence="1">
    <location>
        <begin position="605"/>
        <end position="614"/>
    </location>
</feature>
<organism evidence="4 5">
    <name type="scientific">Crenichthys baileyi</name>
    <name type="common">White River springfish</name>
    <dbReference type="NCBI Taxonomy" id="28760"/>
    <lineage>
        <taxon>Eukaryota</taxon>
        <taxon>Metazoa</taxon>
        <taxon>Chordata</taxon>
        <taxon>Craniata</taxon>
        <taxon>Vertebrata</taxon>
        <taxon>Euteleostomi</taxon>
        <taxon>Actinopterygii</taxon>
        <taxon>Neopterygii</taxon>
        <taxon>Teleostei</taxon>
        <taxon>Neoteleostei</taxon>
        <taxon>Acanthomorphata</taxon>
        <taxon>Ovalentaria</taxon>
        <taxon>Atherinomorphae</taxon>
        <taxon>Cyprinodontiformes</taxon>
        <taxon>Goodeidae</taxon>
        <taxon>Crenichthys</taxon>
    </lineage>
</organism>
<accession>A0AAV9SFI0</accession>
<feature type="region of interest" description="Disordered" evidence="1">
    <location>
        <begin position="1523"/>
        <end position="1556"/>
    </location>
</feature>
<feature type="compositionally biased region" description="Low complexity" evidence="1">
    <location>
        <begin position="1006"/>
        <end position="1016"/>
    </location>
</feature>
<keyword evidence="5" id="KW-1185">Reference proteome</keyword>
<feature type="compositionally biased region" description="Low complexity" evidence="1">
    <location>
        <begin position="1146"/>
        <end position="1156"/>
    </location>
</feature>
<sequence length="2190" mass="243461">MFQNLDQLKVLDLSFNMLTNMQQLTYLTLGNIGADVRLGGNRWRCDCNMRGLRRQMAYGSTRGLQAGNIICAFPSTVSGKDLLQLDEEDLKCLGTENNFNVHQDVTVYSGAEILLSCSAQDSEWWTHSGRASVNNHEARLLISDFSEGDTGLYVCVSGEDQVLSVFKLRISNTGGIRKTRSLPRVHSQKSLQETTNWSAGKVTKNLSQSDLALAVCLSIFITFLVAFILGVLARPCINNFWRRVTKKKAPPATNTATSVQQRHYDNQAFSNAEEPEEIEPHRERRVTFSSVEFTEESNVQYYDAVASGDHESIRSNEVFEYQAAEVELHNHQEEKQRDDSISVDLAVERLRNMEFEHIPDPDELEERRSLSSSSDSSQNASEADQTTRDHTMPKSLHLVEDSLQTRADSSIATETEIPKTSMKGKSEFPGSPSLHTNKEYPTGSDVSHDDEELFEFSDSAQSPSVKASNLLDPLTSSVHQVENGYDKKRPGEAPDYPSSSDSSDKEPTQTKIKQKTNKKSKKVALISKLGTHSSSSSSSNSDSEENISFVNVKGGISTEQLLFQKSKTKMYDSDGSWPAVDLRHIPRLKRRLDIKALLPSSDASSSRECEDKPRGHVTKNTQGELKMARLPTNVSQTVSPKPENQKPGFELGQTGIKRPTDIKAPTAYSDSSTSSDSDDETTDNVIKQRKENLLMSKLPTKVSPTIHQKPKNHWPLLNLGKTTEIKKPPSTDSDSSSSSDSDNERKHHGTQKKQEELLISKLTTEVTSQKAENQWPALDLGRITRIKRRLDIKAPTADADSDSSSSSDSGDETTGHVTKQKQEELLMSRLPAKVSPTVRPKPENHWPAPNLGKTTEIKKPLDIKAPSTDSDSSSSSDSDNERQDHMTKQKQDELHISKLPANVTTASQKKEKQWPALDLARITRIKRRLDIKAPKADADSDSSSSSDSEDEGRGHVTKQKQEELLMSRLPAKVSPTAHSKPENRWPALNLGKLTEIKKPLDIKAPSTDSDSSSSSDSDIERKDHVTKQKQEELHISRDPIKTSQTVSQKQGNQWPALDLGRITRIKRRLDIKAPTADADSDSSSSSDSGDETRGHVTKQKQEELLMSRLPAKVSPTVRPKPENRWPAPSLGKTTEIKKPLDIKAPSTDSDSSSSSDSDNERQDHMTKQKQDELHISKLPANVTTPSQMKEKQWPALDLGRITRIKRRLDIKAPTAESSSSSDSEDEARGHVTKQKQEELLMSRLPAKVSPTVRPKPENRWPAPNLGKTTEIKKPLDIKAPSTDSYSSSSSDSDNERQDHMTKQKQDELHISKLPANVTTTSQKKENQWPALDLGRITRIKRSLDIKAPTADADSDSSSSSDSDNERKDHVTKQKQEELHISRDPIKTSQTVSQKQGNQWPSLDLWRIPQFKRHLDIKAPATDLDLSSSSDSEDDTSCLTENRKPRKSDVGHLSIQETTTKRYDPNGRWPTINLQDIPRIKRHLDFKAPSFKSSFSSESENETKEHVMKQKQKELLMSRLPTKISETVSCKPENHWSPPDLGKTTENKPGHQWPALDLGQMPSIKKRLDIKAFIPHQSSLSSNESVDYSMTIDPSLNSDRDRHVDNKAPSPLLHVGLNIRSLGSKKSKSQSSSSDSEDENRDQRAKFRNAISFPSTASEMNFIRSQNVPGTNISFSTKTDHNIILKKYNNISGDLENMPANDSSKSTLEVDAEHQSRWAAKNLGISHFRKRLEITSHGTEQSDLMSPPPSNSPFSSSNESGSGKTQRLNRRVVEIKELRHRGSPPVLENFQVNVATTLKDPDDKFTFSHVVQQRINSNYSLRNSKDLTTPSNQSSHSSSSSDSEDKTKDHSETDLSRGVPRIKRRLNIKAPSPELSNSPPLLSQNENLTKHNAVQSSQASTFLGPTDESLITYKRSIFKSSLPNSSFTSSGSSPTVNYVSNLSQDGSNDRHISLATKTAPNTSLDDIIKRKLRQSRPKTDGDQLGEIKWTGVGHHLPDLSSSKLRGVNVASTSLQQASFSELTSPSNDSASGITDINMLQLGKKSDTTLINTFSSLGPDGESSSSSDIFQNLGNSSQITNETLMAPISDKERKGLNALKVMSEERRNWEADKDLTPLFDVQDGGIFSHSQSGKDIKVFSQQSQIQSPFTSDSKREIDLLLLYGVPRYKRHSSGDSLMEASLPDPVTPQPDD</sequence>
<dbReference type="Gene3D" id="3.80.10.10">
    <property type="entry name" value="Ribonuclease Inhibitor"/>
    <property type="match status" value="1"/>
</dbReference>
<feature type="compositionally biased region" description="Basic and acidic residues" evidence="1">
    <location>
        <begin position="1842"/>
        <end position="1854"/>
    </location>
</feature>
<feature type="region of interest" description="Disordered" evidence="1">
    <location>
        <begin position="1820"/>
        <end position="1883"/>
    </location>
</feature>
<feature type="compositionally biased region" description="Low complexity" evidence="1">
    <location>
        <begin position="867"/>
        <end position="877"/>
    </location>
</feature>
<dbReference type="SUPFAM" id="SSF48726">
    <property type="entry name" value="Immunoglobulin"/>
    <property type="match status" value="1"/>
</dbReference>
<feature type="compositionally biased region" description="Low complexity" evidence="1">
    <location>
        <begin position="1281"/>
        <end position="1291"/>
    </location>
</feature>
<keyword evidence="2" id="KW-1133">Transmembrane helix</keyword>
<dbReference type="SUPFAM" id="SSF52058">
    <property type="entry name" value="L domain-like"/>
    <property type="match status" value="1"/>
</dbReference>
<feature type="compositionally biased region" description="Basic and acidic residues" evidence="1">
    <location>
        <begin position="1090"/>
        <end position="1105"/>
    </location>
</feature>
<feature type="compositionally biased region" description="Polar residues" evidence="1">
    <location>
        <begin position="1820"/>
        <end position="1832"/>
    </location>
</feature>
<evidence type="ECO:0000313" key="5">
    <source>
        <dbReference type="Proteomes" id="UP001311232"/>
    </source>
</evidence>
<feature type="compositionally biased region" description="Polar residues" evidence="1">
    <location>
        <begin position="458"/>
        <end position="467"/>
    </location>
</feature>
<feature type="compositionally biased region" description="Polar residues" evidence="1">
    <location>
        <begin position="402"/>
        <end position="413"/>
    </location>
</feature>
<dbReference type="InterPro" id="IPR039191">
    <property type="entry name" value="Nopp140-like"/>
</dbReference>
<feature type="compositionally biased region" description="Basic and acidic residues" evidence="1">
    <location>
        <begin position="1018"/>
        <end position="1040"/>
    </location>
</feature>
<dbReference type="InterPro" id="IPR003599">
    <property type="entry name" value="Ig_sub"/>
</dbReference>
<feature type="compositionally biased region" description="Basic and acidic residues" evidence="1">
    <location>
        <begin position="385"/>
        <end position="400"/>
    </location>
</feature>
<feature type="compositionally biased region" description="Basic and acidic residues" evidence="1">
    <location>
        <begin position="1500"/>
        <end position="1510"/>
    </location>
</feature>
<feature type="compositionally biased region" description="Basic residues" evidence="1">
    <location>
        <begin position="512"/>
        <end position="522"/>
    </location>
</feature>
<gene>
    <name evidence="4" type="ORF">CRENBAI_012949</name>
</gene>
<name>A0AAV9SFI0_9TELE</name>
<feature type="compositionally biased region" description="Basic and acidic residues" evidence="1">
    <location>
        <begin position="1158"/>
        <end position="1175"/>
    </location>
</feature>
<dbReference type="Gene3D" id="2.60.40.10">
    <property type="entry name" value="Immunoglobulins"/>
    <property type="match status" value="1"/>
</dbReference>
<dbReference type="SMART" id="SM00409">
    <property type="entry name" value="IG"/>
    <property type="match status" value="1"/>
</dbReference>
<feature type="compositionally biased region" description="Polar residues" evidence="1">
    <location>
        <begin position="1041"/>
        <end position="1053"/>
    </location>
</feature>
<feature type="region of interest" description="Disordered" evidence="1">
    <location>
        <begin position="1490"/>
        <end position="1510"/>
    </location>
</feature>
<dbReference type="PROSITE" id="PS51450">
    <property type="entry name" value="LRR"/>
    <property type="match status" value="1"/>
</dbReference>
<dbReference type="InterPro" id="IPR036179">
    <property type="entry name" value="Ig-like_dom_sf"/>
</dbReference>
<reference evidence="4 5" key="1">
    <citation type="submission" date="2021-06" db="EMBL/GenBank/DDBJ databases">
        <authorList>
            <person name="Palmer J.M."/>
        </authorList>
    </citation>
    <scope>NUCLEOTIDE SEQUENCE [LARGE SCALE GENOMIC DNA]</scope>
    <source>
        <strain evidence="4 5">MEX-2019</strain>
        <tissue evidence="4">Muscle</tissue>
    </source>
</reference>
<comment type="caution">
    <text evidence="4">The sequence shown here is derived from an EMBL/GenBank/DDBJ whole genome shotgun (WGS) entry which is preliminary data.</text>
</comment>
<feature type="transmembrane region" description="Helical" evidence="2">
    <location>
        <begin position="211"/>
        <end position="233"/>
    </location>
</feature>
<dbReference type="InterPro" id="IPR032675">
    <property type="entry name" value="LRR_dom_sf"/>
</dbReference>
<feature type="region of interest" description="Disordered" evidence="1">
    <location>
        <begin position="1582"/>
        <end position="1643"/>
    </location>
</feature>
<dbReference type="PANTHER" id="PTHR23216">
    <property type="entry name" value="NUCLEOLAR AND COILED-BODY PHOSPHOPROTEIN 1"/>
    <property type="match status" value="1"/>
</dbReference>